<dbReference type="RefSeq" id="WP_109713642.1">
    <property type="nucleotide sequence ID" value="NZ_QGDS01000014.1"/>
</dbReference>
<evidence type="ECO:0008006" key="3">
    <source>
        <dbReference type="Google" id="ProtNLM"/>
    </source>
</evidence>
<evidence type="ECO:0000313" key="2">
    <source>
        <dbReference type="Proteomes" id="UP000254051"/>
    </source>
</evidence>
<dbReference type="Proteomes" id="UP000254051">
    <property type="component" value="Unassembled WGS sequence"/>
</dbReference>
<sequence length="76" mass="8849">MIINIEREPGLSLYYLGSVIIAILSKKNNILLDELYIAVQEKSNQNIHIDFLYYALDWLYIQSLIEVKEGKVIYAD</sequence>
<accession>A0A315ZS31</accession>
<gene>
    <name evidence="1" type="ORF">SAMN05216529_11475</name>
</gene>
<dbReference type="InterPro" id="IPR046897">
    <property type="entry name" value="ABC-3C_MC6"/>
</dbReference>
<dbReference type="EMBL" id="UHJJ01000014">
    <property type="protein sequence ID" value="SUQ15626.1"/>
    <property type="molecule type" value="Genomic_DNA"/>
</dbReference>
<organism evidence="1 2">
    <name type="scientific">Faecalicatena contorta</name>
    <dbReference type="NCBI Taxonomy" id="39482"/>
    <lineage>
        <taxon>Bacteria</taxon>
        <taxon>Bacillati</taxon>
        <taxon>Bacillota</taxon>
        <taxon>Clostridia</taxon>
        <taxon>Lachnospirales</taxon>
        <taxon>Lachnospiraceae</taxon>
        <taxon>Faecalicatena</taxon>
    </lineage>
</organism>
<reference evidence="2" key="1">
    <citation type="submission" date="2017-07" db="EMBL/GenBank/DDBJ databases">
        <authorList>
            <person name="Varghese N."/>
            <person name="Submissions S."/>
        </authorList>
    </citation>
    <scope>NUCLEOTIDE SEQUENCE [LARGE SCALE GENOMIC DNA]</scope>
    <source>
        <strain evidence="2">NLAE-zl-C134</strain>
    </source>
</reference>
<proteinExistence type="predicted"/>
<evidence type="ECO:0000313" key="1">
    <source>
        <dbReference type="EMBL" id="SUQ15626.1"/>
    </source>
</evidence>
<protein>
    <recommendedName>
        <fullName evidence="3">DUF4364 family protein</fullName>
    </recommendedName>
</protein>
<dbReference type="AlphaFoldDB" id="A0A315ZS31"/>
<dbReference type="Pfam" id="PF20293">
    <property type="entry name" value="MC6"/>
    <property type="match status" value="1"/>
</dbReference>
<keyword evidence="2" id="KW-1185">Reference proteome</keyword>
<name>A0A315ZS31_9FIRM</name>
<dbReference type="OrthoDB" id="6636604at2"/>